<dbReference type="AlphaFoldDB" id="A0AAD9YJG3"/>
<evidence type="ECO:0000313" key="1">
    <source>
        <dbReference type="EMBL" id="KAK2768030.1"/>
    </source>
</evidence>
<name>A0AAD9YJG3_COLKA</name>
<gene>
    <name evidence="1" type="ORF">CKAH01_04598</name>
</gene>
<dbReference type="EMBL" id="VYYT01000113">
    <property type="protein sequence ID" value="KAK2768030.1"/>
    <property type="molecule type" value="Genomic_DNA"/>
</dbReference>
<organism evidence="1 2">
    <name type="scientific">Colletotrichum kahawae</name>
    <name type="common">Coffee berry disease fungus</name>
    <dbReference type="NCBI Taxonomy" id="34407"/>
    <lineage>
        <taxon>Eukaryota</taxon>
        <taxon>Fungi</taxon>
        <taxon>Dikarya</taxon>
        <taxon>Ascomycota</taxon>
        <taxon>Pezizomycotina</taxon>
        <taxon>Sordariomycetes</taxon>
        <taxon>Hypocreomycetidae</taxon>
        <taxon>Glomerellales</taxon>
        <taxon>Glomerellaceae</taxon>
        <taxon>Colletotrichum</taxon>
        <taxon>Colletotrichum gloeosporioides species complex</taxon>
    </lineage>
</organism>
<keyword evidence="2" id="KW-1185">Reference proteome</keyword>
<reference evidence="1" key="1">
    <citation type="submission" date="2023-02" db="EMBL/GenBank/DDBJ databases">
        <title>Colletotrichum kahawae CIFC_Que2 genome sequencing and assembly.</title>
        <authorList>
            <person name="Baroncelli R."/>
        </authorList>
    </citation>
    <scope>NUCLEOTIDE SEQUENCE</scope>
    <source>
        <strain evidence="1">CIFC_Que2</strain>
    </source>
</reference>
<protein>
    <submittedName>
        <fullName evidence="1">Uncharacterized protein</fullName>
    </submittedName>
</protein>
<accession>A0AAD9YJG3</accession>
<sequence>MIASFHPPTGPPGNTACYRQPSPKSTLRAYSVFAGRTPDFLPHRRPTLLDTTGLRNIQNTSHVAQTPHLGTVSTISPLHGLTVVRVVVVVVVGRTFLLVSSRSGVDKPYQDNMQKIDICPMTSANRNARPCITVAGQMLLKCAIPYLIICRGRGQPD</sequence>
<comment type="caution">
    <text evidence="1">The sequence shown here is derived from an EMBL/GenBank/DDBJ whole genome shotgun (WGS) entry which is preliminary data.</text>
</comment>
<proteinExistence type="predicted"/>
<evidence type="ECO:0000313" key="2">
    <source>
        <dbReference type="Proteomes" id="UP001281614"/>
    </source>
</evidence>
<dbReference type="Proteomes" id="UP001281614">
    <property type="component" value="Unassembled WGS sequence"/>
</dbReference>